<accession>A0AAD9FS82</accession>
<proteinExistence type="inferred from homology"/>
<comment type="caution">
    <text evidence="5">The sequence shown here is derived from an EMBL/GenBank/DDBJ whole genome shotgun (WGS) entry which is preliminary data.</text>
</comment>
<evidence type="ECO:0000256" key="2">
    <source>
        <dbReference type="ARBA" id="ARBA00006727"/>
    </source>
</evidence>
<dbReference type="GO" id="GO:0022857">
    <property type="term" value="F:transmembrane transporter activity"/>
    <property type="evidence" value="ECO:0007669"/>
    <property type="project" value="InterPro"/>
</dbReference>
<keyword evidence="4" id="KW-1133">Transmembrane helix</keyword>
<dbReference type="GO" id="GO:0016020">
    <property type="term" value="C:membrane"/>
    <property type="evidence" value="ECO:0007669"/>
    <property type="project" value="UniProtKB-SubCell"/>
</dbReference>
<gene>
    <name evidence="5" type="ORF">DB88DRAFT_483389</name>
</gene>
<evidence type="ECO:0000256" key="3">
    <source>
        <dbReference type="SAM" id="MobiDB-lite"/>
    </source>
</evidence>
<keyword evidence="4" id="KW-0472">Membrane</keyword>
<feature type="transmembrane region" description="Helical" evidence="4">
    <location>
        <begin position="167"/>
        <end position="187"/>
    </location>
</feature>
<feature type="transmembrane region" description="Helical" evidence="4">
    <location>
        <begin position="199"/>
        <end position="220"/>
    </location>
</feature>
<feature type="transmembrane region" description="Helical" evidence="4">
    <location>
        <begin position="232"/>
        <end position="254"/>
    </location>
</feature>
<feature type="transmembrane region" description="Helical" evidence="4">
    <location>
        <begin position="340"/>
        <end position="358"/>
    </location>
</feature>
<feature type="transmembrane region" description="Helical" evidence="4">
    <location>
        <begin position="398"/>
        <end position="426"/>
    </location>
</feature>
<sequence length="474" mass="50480">MTHAEVETKALNGDEVLDLYDLDRARLDSMTGLEEGCTRPPGEARVTDLPGIEEEGQEGGEAGEGIPDGGYGWVVVGCMVAMNACTWGMNTTYGVFTAYYMQNNYFNGGSTFRYAWAGGLAVATGLACGPLANLLCRAFGIRVPLILGMVCISLGQCLAGICTQYWSFLICQGVVFGIGLGCMLITTSPLLAHWFDRRLSLAQGFANGGSGLGGLIFANTTRLALERLGVKWALIINGCISLVVLLPVVFLLKGRHKALQTRSMSLELKWFVHPGFVWILLWACFCMIAYFVALYSLAAFATSGLGLSQAKGASLQSILSAAQMIGRPCWGLALDKGGRINMTAICYLVVGISCLAIWLPATSYGVLVLFAIVQGATSGTIWNAAAPITAQMVGVKHLASALSIFWVTLAIPALVGQPLAILLLEFSENHQGRTGASAYYNTIGFSGAMGITGSLMLIGAKRYQQGNWKILTKS</sequence>
<reference evidence="5" key="1">
    <citation type="submission" date="2023-02" db="EMBL/GenBank/DDBJ databases">
        <title>Identification and recombinant expression of a fungal hydrolase from Papiliotrema laurentii that hydrolyzes apple cutin and clears colloidal polyester polyurethane.</title>
        <authorList>
            <consortium name="DOE Joint Genome Institute"/>
            <person name="Roman V.A."/>
            <person name="Bojanowski C."/>
            <person name="Crable B.R."/>
            <person name="Wagner D.N."/>
            <person name="Hung C.S."/>
            <person name="Nadeau L.J."/>
            <person name="Schratz L."/>
            <person name="Haridas S."/>
            <person name="Pangilinan J."/>
            <person name="Lipzen A."/>
            <person name="Na H."/>
            <person name="Yan M."/>
            <person name="Ng V."/>
            <person name="Grigoriev I.V."/>
            <person name="Spatafora J.W."/>
            <person name="Barlow D."/>
            <person name="Biffinger J."/>
            <person name="Kelley-Loughnane N."/>
            <person name="Varaljay V.A."/>
            <person name="Crookes-Goodson W.J."/>
        </authorList>
    </citation>
    <scope>NUCLEOTIDE SEQUENCE</scope>
    <source>
        <strain evidence="5">5307AH</strain>
    </source>
</reference>
<dbReference type="InterPro" id="IPR011701">
    <property type="entry name" value="MFS"/>
</dbReference>
<protein>
    <submittedName>
        <fullName evidence="5">UM00103-like protein</fullName>
    </submittedName>
</protein>
<evidence type="ECO:0000256" key="1">
    <source>
        <dbReference type="ARBA" id="ARBA00004141"/>
    </source>
</evidence>
<evidence type="ECO:0000256" key="4">
    <source>
        <dbReference type="SAM" id="Phobius"/>
    </source>
</evidence>
<evidence type="ECO:0000313" key="6">
    <source>
        <dbReference type="Proteomes" id="UP001182556"/>
    </source>
</evidence>
<feature type="transmembrane region" description="Helical" evidence="4">
    <location>
        <begin position="364"/>
        <end position="386"/>
    </location>
</feature>
<dbReference type="PANTHER" id="PTHR11360">
    <property type="entry name" value="MONOCARBOXYLATE TRANSPORTER"/>
    <property type="match status" value="1"/>
</dbReference>
<dbReference type="Pfam" id="PF07690">
    <property type="entry name" value="MFS_1"/>
    <property type="match status" value="1"/>
</dbReference>
<name>A0AAD9FS82_PAPLA</name>
<dbReference type="Gene3D" id="1.20.1250.20">
    <property type="entry name" value="MFS general substrate transporter like domains"/>
    <property type="match status" value="2"/>
</dbReference>
<keyword evidence="4" id="KW-0812">Transmembrane</keyword>
<keyword evidence="6" id="KW-1185">Reference proteome</keyword>
<dbReference type="EMBL" id="JAODAN010000003">
    <property type="protein sequence ID" value="KAK1925276.1"/>
    <property type="molecule type" value="Genomic_DNA"/>
</dbReference>
<organism evidence="5 6">
    <name type="scientific">Papiliotrema laurentii</name>
    <name type="common">Cryptococcus laurentii</name>
    <dbReference type="NCBI Taxonomy" id="5418"/>
    <lineage>
        <taxon>Eukaryota</taxon>
        <taxon>Fungi</taxon>
        <taxon>Dikarya</taxon>
        <taxon>Basidiomycota</taxon>
        <taxon>Agaricomycotina</taxon>
        <taxon>Tremellomycetes</taxon>
        <taxon>Tremellales</taxon>
        <taxon>Rhynchogastremaceae</taxon>
        <taxon>Papiliotrema</taxon>
    </lineage>
</organism>
<dbReference type="SUPFAM" id="SSF103473">
    <property type="entry name" value="MFS general substrate transporter"/>
    <property type="match status" value="1"/>
</dbReference>
<comment type="similarity">
    <text evidence="2">Belongs to the major facilitator superfamily. Monocarboxylate porter (TC 2.A.1.13) family.</text>
</comment>
<feature type="transmembrane region" description="Helical" evidence="4">
    <location>
        <begin position="275"/>
        <end position="301"/>
    </location>
</feature>
<dbReference type="InterPro" id="IPR050327">
    <property type="entry name" value="Proton-linked_MCT"/>
</dbReference>
<dbReference type="AlphaFoldDB" id="A0AAD9FS82"/>
<feature type="transmembrane region" description="Helical" evidence="4">
    <location>
        <begin position="114"/>
        <end position="136"/>
    </location>
</feature>
<dbReference type="PANTHER" id="PTHR11360:SF315">
    <property type="entry name" value="TRANSPORTER MCH2-RELATED"/>
    <property type="match status" value="1"/>
</dbReference>
<feature type="region of interest" description="Disordered" evidence="3">
    <location>
        <begin position="32"/>
        <end position="65"/>
    </location>
</feature>
<comment type="subcellular location">
    <subcellularLocation>
        <location evidence="1">Membrane</location>
        <topology evidence="1">Multi-pass membrane protein</topology>
    </subcellularLocation>
</comment>
<feature type="transmembrane region" description="Helical" evidence="4">
    <location>
        <begin position="143"/>
        <end position="161"/>
    </location>
</feature>
<evidence type="ECO:0000313" key="5">
    <source>
        <dbReference type="EMBL" id="KAK1925276.1"/>
    </source>
</evidence>
<dbReference type="InterPro" id="IPR036259">
    <property type="entry name" value="MFS_trans_sf"/>
</dbReference>
<dbReference type="Proteomes" id="UP001182556">
    <property type="component" value="Unassembled WGS sequence"/>
</dbReference>
<feature type="transmembrane region" description="Helical" evidence="4">
    <location>
        <begin position="438"/>
        <end position="460"/>
    </location>
</feature>